<evidence type="ECO:0000313" key="3">
    <source>
        <dbReference type="Proteomes" id="UP000184041"/>
    </source>
</evidence>
<dbReference type="STRING" id="1194090.SAMN05443144_115103"/>
<name>A0A1M5FPZ9_9BACT</name>
<evidence type="ECO:0000313" key="2">
    <source>
        <dbReference type="EMBL" id="SHF93573.1"/>
    </source>
</evidence>
<protein>
    <submittedName>
        <fullName evidence="2">DinB superfamily protein</fullName>
    </submittedName>
</protein>
<dbReference type="Proteomes" id="UP000184041">
    <property type="component" value="Unassembled WGS sequence"/>
</dbReference>
<dbReference type="SUPFAM" id="SSF109854">
    <property type="entry name" value="DinB/YfiT-like putative metalloenzymes"/>
    <property type="match status" value="1"/>
</dbReference>
<dbReference type="InterPro" id="IPR034660">
    <property type="entry name" value="DinB/YfiT-like"/>
</dbReference>
<dbReference type="Gene3D" id="1.20.120.450">
    <property type="entry name" value="dinb family like domain"/>
    <property type="match status" value="1"/>
</dbReference>
<feature type="domain" description="DinB-like" evidence="1">
    <location>
        <begin position="23"/>
        <end position="147"/>
    </location>
</feature>
<dbReference type="Pfam" id="PF12867">
    <property type="entry name" value="DinB_2"/>
    <property type="match status" value="1"/>
</dbReference>
<dbReference type="OrthoDB" id="9798830at2"/>
<sequence length="157" mass="17754">MSAAIPIRDLVVEQLDSKDAHVDFMQAVQGLTHKQTGIKVEGLPHTIWELIEHIRISQDDILEFCKNPDYEAPNWPDDYWPASAGPENEKAFHTSVRAVPEGIKEMKSMVSDPQNDLLAPIPHGDGQTLFREAMLFVDHNAYHIGQIVQVRRSMGSW</sequence>
<proteinExistence type="predicted"/>
<evidence type="ECO:0000259" key="1">
    <source>
        <dbReference type="Pfam" id="PF12867"/>
    </source>
</evidence>
<accession>A0A1M5FPZ9</accession>
<dbReference type="AlphaFoldDB" id="A0A1M5FPZ9"/>
<reference evidence="2 3" key="1">
    <citation type="submission" date="2016-11" db="EMBL/GenBank/DDBJ databases">
        <authorList>
            <person name="Jaros S."/>
            <person name="Januszkiewicz K."/>
            <person name="Wedrychowicz H."/>
        </authorList>
    </citation>
    <scope>NUCLEOTIDE SEQUENCE [LARGE SCALE GENOMIC DNA]</scope>
    <source>
        <strain evidence="2 3">DSM 21986</strain>
    </source>
</reference>
<dbReference type="InterPro" id="IPR024775">
    <property type="entry name" value="DinB-like"/>
</dbReference>
<keyword evidence="3" id="KW-1185">Reference proteome</keyword>
<gene>
    <name evidence="2" type="ORF">SAMN05443144_115103</name>
</gene>
<dbReference type="RefSeq" id="WP_073065682.1">
    <property type="nucleotide sequence ID" value="NZ_FQUS01000015.1"/>
</dbReference>
<organism evidence="2 3">
    <name type="scientific">Fodinibius roseus</name>
    <dbReference type="NCBI Taxonomy" id="1194090"/>
    <lineage>
        <taxon>Bacteria</taxon>
        <taxon>Pseudomonadati</taxon>
        <taxon>Balneolota</taxon>
        <taxon>Balneolia</taxon>
        <taxon>Balneolales</taxon>
        <taxon>Balneolaceae</taxon>
        <taxon>Fodinibius</taxon>
    </lineage>
</organism>
<dbReference type="EMBL" id="FQUS01000015">
    <property type="protein sequence ID" value="SHF93573.1"/>
    <property type="molecule type" value="Genomic_DNA"/>
</dbReference>